<dbReference type="AlphaFoldDB" id="A0A8B4Q7R8"/>
<dbReference type="RefSeq" id="WP_166636093.1">
    <property type="nucleotide sequence ID" value="NZ_BJUE01000034.1"/>
</dbReference>
<accession>A0A8B4Q7R8</accession>
<comment type="caution">
    <text evidence="2">The sequence shown here is derived from an EMBL/GenBank/DDBJ whole genome shotgun (WGS) entry which is preliminary data.</text>
</comment>
<feature type="domain" description="PilZ" evidence="1">
    <location>
        <begin position="10"/>
        <end position="100"/>
    </location>
</feature>
<dbReference type="GO" id="GO:0035438">
    <property type="term" value="F:cyclic-di-GMP binding"/>
    <property type="evidence" value="ECO:0007669"/>
    <property type="project" value="InterPro"/>
</dbReference>
<sequence length="122" mass="14104">MVDYKRSEPFRHLLVTPVEVQYQCTVNQVAFTRVGKIIDISPSGISLLVPELLKTEELQSPIGLSFCLDTKLLETAGEVRWKKYHAEGIQYGVELEENEAFEQLIIEELKLRRKKEIQSQKQ</sequence>
<dbReference type="EMBL" id="UGNP01000001">
    <property type="protein sequence ID" value="STX08816.1"/>
    <property type="molecule type" value="Genomic_DNA"/>
</dbReference>
<proteinExistence type="predicted"/>
<dbReference type="InterPro" id="IPR009875">
    <property type="entry name" value="PilZ_domain"/>
</dbReference>
<dbReference type="Proteomes" id="UP000294641">
    <property type="component" value="Unassembled WGS sequence"/>
</dbReference>
<dbReference type="SUPFAM" id="SSF141371">
    <property type="entry name" value="PilZ domain-like"/>
    <property type="match status" value="1"/>
</dbReference>
<evidence type="ECO:0000313" key="4">
    <source>
        <dbReference type="Proteomes" id="UP000254330"/>
    </source>
</evidence>
<name>A0A8B4Q7R8_9BACL</name>
<evidence type="ECO:0000313" key="2">
    <source>
        <dbReference type="EMBL" id="STX08816.1"/>
    </source>
</evidence>
<dbReference type="EMBL" id="SNZG01000012">
    <property type="protein sequence ID" value="TDR39271.1"/>
    <property type="molecule type" value="Genomic_DNA"/>
</dbReference>
<dbReference type="Gene3D" id="2.40.10.220">
    <property type="entry name" value="predicted glycosyltransferase like domains"/>
    <property type="match status" value="1"/>
</dbReference>
<evidence type="ECO:0000259" key="1">
    <source>
        <dbReference type="Pfam" id="PF07238"/>
    </source>
</evidence>
<evidence type="ECO:0000313" key="5">
    <source>
        <dbReference type="Proteomes" id="UP000294641"/>
    </source>
</evidence>
<gene>
    <name evidence="3" type="ORF">DFR61_11246</name>
    <name evidence="2" type="ORF">NCTC10597_00482</name>
</gene>
<reference evidence="2 4" key="1">
    <citation type="submission" date="2018-06" db="EMBL/GenBank/DDBJ databases">
        <authorList>
            <consortium name="Pathogen Informatics"/>
            <person name="Doyle S."/>
        </authorList>
    </citation>
    <scope>NUCLEOTIDE SEQUENCE [LARGE SCALE GENOMIC DNA]</scope>
    <source>
        <strain evidence="2 4">NCTC10597</strain>
    </source>
</reference>
<keyword evidence="5" id="KW-1185">Reference proteome</keyword>
<reference evidence="3 5" key="2">
    <citation type="submission" date="2019-03" db="EMBL/GenBank/DDBJ databases">
        <title>Genomic Encyclopedia of Type Strains, Phase IV (KMG-IV): sequencing the most valuable type-strain genomes for metagenomic binning, comparative biology and taxonomic classification.</title>
        <authorList>
            <person name="Goeker M."/>
        </authorList>
    </citation>
    <scope>NUCLEOTIDE SEQUENCE [LARGE SCALE GENOMIC DNA]</scope>
    <source>
        <strain evidence="3 5">DSM 20580</strain>
    </source>
</reference>
<dbReference type="Pfam" id="PF07238">
    <property type="entry name" value="PilZ"/>
    <property type="match status" value="1"/>
</dbReference>
<dbReference type="Proteomes" id="UP000254330">
    <property type="component" value="Unassembled WGS sequence"/>
</dbReference>
<evidence type="ECO:0000313" key="3">
    <source>
        <dbReference type="EMBL" id="TDR39271.1"/>
    </source>
</evidence>
<protein>
    <submittedName>
        <fullName evidence="2 3">PilZ domain</fullName>
    </submittedName>
</protein>
<organism evidence="2 4">
    <name type="scientific">Kurthia zopfii</name>
    <dbReference type="NCBI Taxonomy" id="1650"/>
    <lineage>
        <taxon>Bacteria</taxon>
        <taxon>Bacillati</taxon>
        <taxon>Bacillota</taxon>
        <taxon>Bacilli</taxon>
        <taxon>Bacillales</taxon>
        <taxon>Caryophanaceae</taxon>
        <taxon>Kurthia</taxon>
    </lineage>
</organism>